<feature type="region of interest" description="Disordered" evidence="1">
    <location>
        <begin position="360"/>
        <end position="401"/>
    </location>
</feature>
<accession>A0A6L2MN30</accession>
<protein>
    <submittedName>
        <fullName evidence="2">Uncharacterized protein</fullName>
    </submittedName>
</protein>
<dbReference type="EMBL" id="BKCJ010006949">
    <property type="protein sequence ID" value="GEU74769.1"/>
    <property type="molecule type" value="Genomic_DNA"/>
</dbReference>
<dbReference type="AlphaFoldDB" id="A0A6L2MN30"/>
<reference evidence="2" key="1">
    <citation type="journal article" date="2019" name="Sci. Rep.">
        <title>Draft genome of Tanacetum cinerariifolium, the natural source of mosquito coil.</title>
        <authorList>
            <person name="Yamashiro T."/>
            <person name="Shiraishi A."/>
            <person name="Satake H."/>
            <person name="Nakayama K."/>
        </authorList>
    </citation>
    <scope>NUCLEOTIDE SEQUENCE</scope>
</reference>
<name>A0A6L2MN30_TANCI</name>
<proteinExistence type="predicted"/>
<evidence type="ECO:0000313" key="2">
    <source>
        <dbReference type="EMBL" id="GEU74769.1"/>
    </source>
</evidence>
<comment type="caution">
    <text evidence="2">The sequence shown here is derived from an EMBL/GenBank/DDBJ whole genome shotgun (WGS) entry which is preliminary data.</text>
</comment>
<feature type="compositionally biased region" description="Acidic residues" evidence="1">
    <location>
        <begin position="291"/>
        <end position="300"/>
    </location>
</feature>
<feature type="region of interest" description="Disordered" evidence="1">
    <location>
        <begin position="490"/>
        <end position="553"/>
    </location>
</feature>
<feature type="compositionally biased region" description="Basic and acidic residues" evidence="1">
    <location>
        <begin position="274"/>
        <end position="290"/>
    </location>
</feature>
<organism evidence="2">
    <name type="scientific">Tanacetum cinerariifolium</name>
    <name type="common">Dalmatian daisy</name>
    <name type="synonym">Chrysanthemum cinerariifolium</name>
    <dbReference type="NCBI Taxonomy" id="118510"/>
    <lineage>
        <taxon>Eukaryota</taxon>
        <taxon>Viridiplantae</taxon>
        <taxon>Streptophyta</taxon>
        <taxon>Embryophyta</taxon>
        <taxon>Tracheophyta</taxon>
        <taxon>Spermatophyta</taxon>
        <taxon>Magnoliopsida</taxon>
        <taxon>eudicotyledons</taxon>
        <taxon>Gunneridae</taxon>
        <taxon>Pentapetalae</taxon>
        <taxon>asterids</taxon>
        <taxon>campanulids</taxon>
        <taxon>Asterales</taxon>
        <taxon>Asteraceae</taxon>
        <taxon>Asteroideae</taxon>
        <taxon>Anthemideae</taxon>
        <taxon>Anthemidinae</taxon>
        <taxon>Tanacetum</taxon>
    </lineage>
</organism>
<feature type="compositionally biased region" description="Basic and acidic residues" evidence="1">
    <location>
        <begin position="361"/>
        <end position="376"/>
    </location>
</feature>
<gene>
    <name evidence="2" type="ORF">Tci_046747</name>
</gene>
<sequence>MNAHEIQVTARDKKLVSSTERVKISSTNLRLETTVPQKEEKFQVVIDIIKNSTCFKAFTISADVLEIFMQQSWYTIKKFQGTKSYEFLLANKKCRVDAEVFRKILGICLRVKGTLYKYTNMYVDHMSQPWRTLTEDFAYQIDQMRERKSRRENIPYPRFTKVIINYFLKQHKYLFNIKYQHYHTIKDDVRALPDVHQETIDVSEESEPVKRKTASRRVVKKKVIIFADDNIIPNPDVTLELGKYIILAEAEEEEVAKEVHATYARIMTAPVPESAKKKIEEDQLDDKEKDDIEGDVEDEGNDHISDTQDTDDEDDENESDEDEIYKYKICVCKDEDVEMTNAKFEDFEKGDAKISNVAQAEVEKTEEIKDAPKKAELPSTSSSLSVSSAPESSKIQTPTIKLEQESKKSALEILKIKKEQAKKQKMPKYTIKSTNKASLKEYDQKSALYQTMHENKSFNRNPTNHRLYHALIEALIEDKNAVDKGIAGTIKDHKRKHDDDDDDPPAGPNQGKKTKRRRTKESKSSKKPSSTKETPKGKAPSKGSKTGKFASIKEPVEEPIAEVDPLTFIDLMDTLINFSNDCNNPEGYRYPFDLSKPLPLQGRPGHLTAATDYFFNNDLEYLKSFDPDRTYTTSIIKTKEARYEIAGIEDMVHMLWSTIKHAYDKDAAKGIKHWGKMRKLWYICQLNKFSKHNVYSTQKILSVKSVNVKKLHGYGHLEEVVVKRANQQLCKFKEGDFVDLHLNDIEDMLLLVVQHKKFHLNESDIVDFIMALWVIYEDLVKQKRVMQADELYKFLDGTLKKVRDELHHRILGFCLGYNDETSRRKWTAIDKKRSELMVELIDKKMRKRRIIGKS</sequence>
<evidence type="ECO:0000256" key="1">
    <source>
        <dbReference type="SAM" id="MobiDB-lite"/>
    </source>
</evidence>
<feature type="region of interest" description="Disordered" evidence="1">
    <location>
        <begin position="274"/>
        <end position="322"/>
    </location>
</feature>
<feature type="compositionally biased region" description="Low complexity" evidence="1">
    <location>
        <begin position="377"/>
        <end position="393"/>
    </location>
</feature>
<feature type="compositionally biased region" description="Acidic residues" evidence="1">
    <location>
        <begin position="308"/>
        <end position="322"/>
    </location>
</feature>